<reference evidence="2" key="2">
    <citation type="submission" date="2019-06" db="EMBL/GenBank/DDBJ databases">
        <title>Co-occurence of chitin degradation, pigmentation and bioactivity in marine Pseudoalteromonas.</title>
        <authorList>
            <person name="Sonnenschein E.C."/>
            <person name="Bech P.K."/>
        </authorList>
    </citation>
    <scope>NUCLEOTIDE SEQUENCE [LARGE SCALE GENOMIC DNA]</scope>
    <source>
        <strain evidence="2">S2599</strain>
    </source>
</reference>
<organism evidence="1 2">
    <name type="scientific">Pseudoalteromonas rubra</name>
    <dbReference type="NCBI Taxonomy" id="43658"/>
    <lineage>
        <taxon>Bacteria</taxon>
        <taxon>Pseudomonadati</taxon>
        <taxon>Pseudomonadota</taxon>
        <taxon>Gammaproteobacteria</taxon>
        <taxon>Alteromonadales</taxon>
        <taxon>Pseudoalteromonadaceae</taxon>
        <taxon>Pseudoalteromonas</taxon>
    </lineage>
</organism>
<accession>A0A5S3X495</accession>
<comment type="caution">
    <text evidence="1">The sequence shown here is derived from an EMBL/GenBank/DDBJ whole genome shotgun (WGS) entry which is preliminary data.</text>
</comment>
<dbReference type="AlphaFoldDB" id="A0A5S3X495"/>
<evidence type="ECO:0000313" key="2">
    <source>
        <dbReference type="Proteomes" id="UP000306719"/>
    </source>
</evidence>
<name>A0A5S3X495_9GAMM</name>
<proteinExistence type="predicted"/>
<dbReference type="EMBL" id="PNCJ01000011">
    <property type="protein sequence ID" value="TMP38222.1"/>
    <property type="molecule type" value="Genomic_DNA"/>
</dbReference>
<protein>
    <submittedName>
        <fullName evidence="1">Uncharacterized protein</fullName>
    </submittedName>
</protein>
<evidence type="ECO:0000313" key="1">
    <source>
        <dbReference type="EMBL" id="TMP38222.1"/>
    </source>
</evidence>
<dbReference type="OrthoDB" id="6401347at2"/>
<gene>
    <name evidence="1" type="ORF">CWB98_07360</name>
</gene>
<reference evidence="1 2" key="1">
    <citation type="submission" date="2018-01" db="EMBL/GenBank/DDBJ databases">
        <authorList>
            <person name="Paulsen S."/>
            <person name="Gram L.K."/>
        </authorList>
    </citation>
    <scope>NUCLEOTIDE SEQUENCE [LARGE SCALE GENOMIC DNA]</scope>
    <source>
        <strain evidence="1 2">S2599</strain>
    </source>
</reference>
<dbReference type="Proteomes" id="UP000306719">
    <property type="component" value="Unassembled WGS sequence"/>
</dbReference>
<sequence>MLFIAGCSPSWKESPYEVYYIDGTNTLGYSLGGGGFISRLDEPKLISSNSKYISVYACPTSTCSYFYIDKVNDHQFAEHNEFVFGPFTKRQFSHLKHKLGLPLLKDES</sequence>